<dbReference type="PROSITE" id="PS51257">
    <property type="entry name" value="PROKAR_LIPOPROTEIN"/>
    <property type="match status" value="1"/>
</dbReference>
<sequence length="171" mass="18852">MRKSISLILIASLITASCGWRDSRVNPRNWFGNSRDVPVEVVDAEANPLIPRQRRGALAREERPDASVPIASVIELNVEPTTSGAIVHATGIAERQGAFQARLVPDNPELEPTDGVLSFSFRVLYPNQATPVGSEFSRTIHEAYSLTLDELARIRVIRVVAAGNARETRRR</sequence>
<accession>A0A2M8J3W5</accession>
<organism evidence="1 2">
    <name type="scientific">Pseudooceanicola lipolyticus</name>
    <dbReference type="NCBI Taxonomy" id="2029104"/>
    <lineage>
        <taxon>Bacteria</taxon>
        <taxon>Pseudomonadati</taxon>
        <taxon>Pseudomonadota</taxon>
        <taxon>Alphaproteobacteria</taxon>
        <taxon>Rhodobacterales</taxon>
        <taxon>Paracoccaceae</taxon>
        <taxon>Pseudooceanicola</taxon>
    </lineage>
</organism>
<dbReference type="Proteomes" id="UP000231553">
    <property type="component" value="Unassembled WGS sequence"/>
</dbReference>
<evidence type="ECO:0008006" key="3">
    <source>
        <dbReference type="Google" id="ProtNLM"/>
    </source>
</evidence>
<name>A0A2M8J3W5_9RHOB</name>
<comment type="caution">
    <text evidence="1">The sequence shown here is derived from an EMBL/GenBank/DDBJ whole genome shotgun (WGS) entry which is preliminary data.</text>
</comment>
<reference evidence="1 2" key="1">
    <citation type="journal article" date="2018" name="Int. J. Syst. Evol. Microbiol.">
        <title>Pseudooceanicola lipolyticus sp. nov., a marine alphaproteobacterium, reclassification of Oceanicola flagellatus as Pseudooceanicola flagellatus comb. nov. and emended description of the genus Pseudooceanicola.</title>
        <authorList>
            <person name="Huang M.-M."/>
            <person name="Guo L.-L."/>
            <person name="Wu Y.-H."/>
            <person name="Lai Q.-L."/>
            <person name="Shao Z.-Z."/>
            <person name="Wang C.-S."/>
            <person name="Wu M."/>
            <person name="Xu X.-W."/>
        </authorList>
    </citation>
    <scope>NUCLEOTIDE SEQUENCE [LARGE SCALE GENOMIC DNA]</scope>
    <source>
        <strain evidence="1 2">157</strain>
    </source>
</reference>
<gene>
    <name evidence="1" type="ORF">CVM52_06780</name>
</gene>
<dbReference type="AlphaFoldDB" id="A0A2M8J3W5"/>
<proteinExistence type="predicted"/>
<evidence type="ECO:0000313" key="2">
    <source>
        <dbReference type="Proteomes" id="UP000231553"/>
    </source>
</evidence>
<keyword evidence="2" id="KW-1185">Reference proteome</keyword>
<dbReference type="EMBL" id="PGTB01000014">
    <property type="protein sequence ID" value="PJE37465.1"/>
    <property type="molecule type" value="Genomic_DNA"/>
</dbReference>
<protein>
    <recommendedName>
        <fullName evidence="3">Lipoprotein</fullName>
    </recommendedName>
</protein>
<evidence type="ECO:0000313" key="1">
    <source>
        <dbReference type="EMBL" id="PJE37465.1"/>
    </source>
</evidence>
<dbReference type="RefSeq" id="WP_100161754.1">
    <property type="nucleotide sequence ID" value="NZ_PGTB01000014.1"/>
</dbReference>
<dbReference type="OrthoDB" id="7773807at2"/>